<feature type="domain" description="Kinesin motor" evidence="8">
    <location>
        <begin position="32"/>
        <end position="380"/>
    </location>
</feature>
<dbReference type="GO" id="GO:0005875">
    <property type="term" value="C:microtubule associated complex"/>
    <property type="evidence" value="ECO:0007669"/>
    <property type="project" value="TreeGrafter"/>
</dbReference>
<sequence>MNELRIKLPLSPSKKTFERAPPVEIPPPLVSRVRVAVRVRPPKNNSGDDLCVAVAESNPEDSNTVNFQHESASKTFRFDHVFSPESVQSDVYNEALQPMLASLLFGFNVTVLAYGQTGSGKTHTMGRAITSSSKSSQVDEGLIPRFLRDLFTELRSEPTVKTTAQVSFAEIYCDEIRDLLAEECPINRLGSRSRSASSLAVHEDDQEVWVGGLQQVKVKNVDEALDLLNTGRQRQTTGAHALNDQSSRSHVIYTLEILRAFADELKCAKLTFVDLAGSERVKKTLVEGQSLKESIQINVGLLALGNVINALGNQQRALRRQNAASSDRRRNIIGVDTVTPVSPAHIPYRSSKLTRLLRDALGGNSVTLFMYVILLSISID</sequence>
<proteinExistence type="inferred from homology"/>
<comment type="similarity">
    <text evidence="6 7">Belongs to the TRAFAC class myosin-kinesin ATPase superfamily. Kinesin family.</text>
</comment>
<evidence type="ECO:0000256" key="5">
    <source>
        <dbReference type="ARBA" id="ARBA00023054"/>
    </source>
</evidence>
<dbReference type="OrthoDB" id="3176171at2759"/>
<dbReference type="PROSITE" id="PS00411">
    <property type="entry name" value="KINESIN_MOTOR_1"/>
    <property type="match status" value="1"/>
</dbReference>
<comment type="subcellular location">
    <subcellularLocation>
        <location evidence="1">Cytoplasm</location>
    </subcellularLocation>
</comment>
<reference evidence="9" key="1">
    <citation type="submission" date="2021-02" db="EMBL/GenBank/DDBJ databases">
        <authorList>
            <person name="Palmer J.M."/>
        </authorList>
    </citation>
    <scope>NUCLEOTIDE SEQUENCE</scope>
    <source>
        <strain evidence="9">SCRP23</strain>
    </source>
</reference>
<evidence type="ECO:0000256" key="2">
    <source>
        <dbReference type="ARBA" id="ARBA00022490"/>
    </source>
</evidence>
<evidence type="ECO:0000313" key="10">
    <source>
        <dbReference type="Proteomes" id="UP000693981"/>
    </source>
</evidence>
<feature type="binding site" evidence="6">
    <location>
        <begin position="115"/>
        <end position="122"/>
    </location>
    <ligand>
        <name>ATP</name>
        <dbReference type="ChEBI" id="CHEBI:30616"/>
    </ligand>
</feature>
<dbReference type="PROSITE" id="PS50067">
    <property type="entry name" value="KINESIN_MOTOR_2"/>
    <property type="match status" value="1"/>
</dbReference>
<organism evidence="9 10">
    <name type="scientific">Phytophthora boehmeriae</name>
    <dbReference type="NCBI Taxonomy" id="109152"/>
    <lineage>
        <taxon>Eukaryota</taxon>
        <taxon>Sar</taxon>
        <taxon>Stramenopiles</taxon>
        <taxon>Oomycota</taxon>
        <taxon>Peronosporomycetes</taxon>
        <taxon>Peronosporales</taxon>
        <taxon>Peronosporaceae</taxon>
        <taxon>Phytophthora</taxon>
    </lineage>
</organism>
<keyword evidence="3 6" id="KW-0547">Nucleotide-binding</keyword>
<evidence type="ECO:0000256" key="4">
    <source>
        <dbReference type="ARBA" id="ARBA00022840"/>
    </source>
</evidence>
<protein>
    <recommendedName>
        <fullName evidence="7">Kinesin-like protein</fullName>
    </recommendedName>
</protein>
<dbReference type="GO" id="GO:0051231">
    <property type="term" value="P:spindle elongation"/>
    <property type="evidence" value="ECO:0007669"/>
    <property type="project" value="TreeGrafter"/>
</dbReference>
<keyword evidence="4 6" id="KW-0067">ATP-binding</keyword>
<name>A0A8T1W5C4_9STRA</name>
<evidence type="ECO:0000259" key="8">
    <source>
        <dbReference type="PROSITE" id="PS50067"/>
    </source>
</evidence>
<evidence type="ECO:0000256" key="1">
    <source>
        <dbReference type="ARBA" id="ARBA00004496"/>
    </source>
</evidence>
<keyword evidence="6 7" id="KW-0505">Motor protein</keyword>
<evidence type="ECO:0000256" key="7">
    <source>
        <dbReference type="RuleBase" id="RU000394"/>
    </source>
</evidence>
<dbReference type="InterPro" id="IPR027640">
    <property type="entry name" value="Kinesin-like_fam"/>
</dbReference>
<dbReference type="PANTHER" id="PTHR47969">
    <property type="entry name" value="CHROMOSOME-ASSOCIATED KINESIN KIF4A-RELATED"/>
    <property type="match status" value="1"/>
</dbReference>
<dbReference type="PANTHER" id="PTHR47969:SF15">
    <property type="entry name" value="CHROMOSOME-ASSOCIATED KINESIN KIF4A-RELATED"/>
    <property type="match status" value="1"/>
</dbReference>
<evidence type="ECO:0000256" key="6">
    <source>
        <dbReference type="PROSITE-ProRule" id="PRU00283"/>
    </source>
</evidence>
<dbReference type="InterPro" id="IPR001752">
    <property type="entry name" value="Kinesin_motor_dom"/>
</dbReference>
<dbReference type="GO" id="GO:0005737">
    <property type="term" value="C:cytoplasm"/>
    <property type="evidence" value="ECO:0007669"/>
    <property type="project" value="UniProtKB-SubCell"/>
</dbReference>
<dbReference type="Pfam" id="PF00225">
    <property type="entry name" value="Kinesin"/>
    <property type="match status" value="1"/>
</dbReference>
<dbReference type="GO" id="GO:0005524">
    <property type="term" value="F:ATP binding"/>
    <property type="evidence" value="ECO:0007669"/>
    <property type="project" value="UniProtKB-UniRule"/>
</dbReference>
<keyword evidence="5" id="KW-0175">Coiled coil</keyword>
<dbReference type="GO" id="GO:0005874">
    <property type="term" value="C:microtubule"/>
    <property type="evidence" value="ECO:0007669"/>
    <property type="project" value="UniProtKB-KW"/>
</dbReference>
<evidence type="ECO:0000313" key="9">
    <source>
        <dbReference type="EMBL" id="KAG7387343.1"/>
    </source>
</evidence>
<keyword evidence="2" id="KW-0963">Cytoplasm</keyword>
<accession>A0A8T1W5C4</accession>
<dbReference type="GO" id="GO:0007052">
    <property type="term" value="P:mitotic spindle organization"/>
    <property type="evidence" value="ECO:0007669"/>
    <property type="project" value="TreeGrafter"/>
</dbReference>
<dbReference type="AlphaFoldDB" id="A0A8T1W5C4"/>
<gene>
    <name evidence="9" type="ORF">PHYBOEH_008264</name>
</gene>
<dbReference type="GO" id="GO:0008017">
    <property type="term" value="F:microtubule binding"/>
    <property type="evidence" value="ECO:0007669"/>
    <property type="project" value="InterPro"/>
</dbReference>
<dbReference type="GO" id="GO:0003777">
    <property type="term" value="F:microtubule motor activity"/>
    <property type="evidence" value="ECO:0007669"/>
    <property type="project" value="InterPro"/>
</dbReference>
<dbReference type="SMART" id="SM00129">
    <property type="entry name" value="KISc"/>
    <property type="match status" value="1"/>
</dbReference>
<keyword evidence="7" id="KW-0493">Microtubule</keyword>
<keyword evidence="10" id="KW-1185">Reference proteome</keyword>
<dbReference type="EMBL" id="JAGDFL010000478">
    <property type="protein sequence ID" value="KAG7387343.1"/>
    <property type="molecule type" value="Genomic_DNA"/>
</dbReference>
<evidence type="ECO:0000256" key="3">
    <source>
        <dbReference type="ARBA" id="ARBA00022741"/>
    </source>
</evidence>
<comment type="caution">
    <text evidence="9">The sequence shown here is derived from an EMBL/GenBank/DDBJ whole genome shotgun (WGS) entry which is preliminary data.</text>
</comment>
<dbReference type="InterPro" id="IPR019821">
    <property type="entry name" value="Kinesin_motor_CS"/>
</dbReference>
<dbReference type="GO" id="GO:0007018">
    <property type="term" value="P:microtubule-based movement"/>
    <property type="evidence" value="ECO:0007669"/>
    <property type="project" value="InterPro"/>
</dbReference>
<dbReference type="Proteomes" id="UP000693981">
    <property type="component" value="Unassembled WGS sequence"/>
</dbReference>